<evidence type="ECO:0000313" key="1">
    <source>
        <dbReference type="EMBL" id="KAJ8672585.1"/>
    </source>
</evidence>
<reference evidence="1" key="1">
    <citation type="submission" date="2023-04" db="EMBL/GenBank/DDBJ databases">
        <title>A chromosome-level genome assembly of the parasitoid wasp Eretmocerus hayati.</title>
        <authorList>
            <person name="Zhong Y."/>
            <person name="Liu S."/>
            <person name="Liu Y."/>
        </authorList>
    </citation>
    <scope>NUCLEOTIDE SEQUENCE</scope>
    <source>
        <strain evidence="1">ZJU_SS_LIU_2023</strain>
    </source>
</reference>
<sequence length="537" mass="60311">MAEESKKISFSFSKSIKKPALKNVPLPEEKKVDYIECIEDKTIKIVGGEEKEDEPLVIPMLGTKTWHDRIINKTDADIFEPKKLNPVKDEPLQDVQIKQEQLDGSLDSRNTNGIQPSNEVVIIKEEPIEEKHMTLDEQAAKEIIADLQSNKGQNTEQKVFSVPVAEEDLRGKEESTLEDYENIPIDQFGMAMLRGMGWQPGKGIGKNQKIVPPVLPELRPKGMGLGADKLISQKTQSKTVKQEEQLKLIQGAYVKVVAGKHDGKYGQIEGFDEDAARLIVKLAIGGNSINVNEVWVEPVTSSEYSQKSKVLNHFPNYAEVVPLGETSFALSKAAKENELFVIGGSIPEKDGDKLFNTCTVWNTSGQLIAKHRKMHLFDIDIKGKMTFRESDTLSAGEQLTTFNIGPWLVGVGICYDIRFEEMARLYRNMGCQLLVYPAAFNMTTGPMHWSLLQRSRANDCQVYVACVSPARIEGSGYIAYGHTQLTDPWAKVLKELDAQEDVIVHDIDLNTVEEVRAQIPISYQRRTDLYETTWKKN</sequence>
<evidence type="ECO:0000313" key="2">
    <source>
        <dbReference type="Proteomes" id="UP001239111"/>
    </source>
</evidence>
<gene>
    <name evidence="1" type="ORF">QAD02_003844</name>
</gene>
<dbReference type="EMBL" id="CM056743">
    <property type="protein sequence ID" value="KAJ8672585.1"/>
    <property type="molecule type" value="Genomic_DNA"/>
</dbReference>
<dbReference type="Proteomes" id="UP001239111">
    <property type="component" value="Chromosome 3"/>
</dbReference>
<organism evidence="1 2">
    <name type="scientific">Eretmocerus hayati</name>
    <dbReference type="NCBI Taxonomy" id="131215"/>
    <lineage>
        <taxon>Eukaryota</taxon>
        <taxon>Metazoa</taxon>
        <taxon>Ecdysozoa</taxon>
        <taxon>Arthropoda</taxon>
        <taxon>Hexapoda</taxon>
        <taxon>Insecta</taxon>
        <taxon>Pterygota</taxon>
        <taxon>Neoptera</taxon>
        <taxon>Endopterygota</taxon>
        <taxon>Hymenoptera</taxon>
        <taxon>Apocrita</taxon>
        <taxon>Proctotrupomorpha</taxon>
        <taxon>Chalcidoidea</taxon>
        <taxon>Aphelinidae</taxon>
        <taxon>Aphelininae</taxon>
        <taxon>Eretmocerus</taxon>
    </lineage>
</organism>
<name>A0ACC2NSQ8_9HYME</name>
<keyword evidence="2" id="KW-1185">Reference proteome</keyword>
<accession>A0ACC2NSQ8</accession>
<proteinExistence type="predicted"/>
<protein>
    <submittedName>
        <fullName evidence="1">Uncharacterized protein</fullName>
    </submittedName>
</protein>
<comment type="caution">
    <text evidence="1">The sequence shown here is derived from an EMBL/GenBank/DDBJ whole genome shotgun (WGS) entry which is preliminary data.</text>
</comment>